<evidence type="ECO:0000313" key="6">
    <source>
        <dbReference type="EMBL" id="OIN90182.1"/>
    </source>
</evidence>
<evidence type="ECO:0000256" key="2">
    <source>
        <dbReference type="ARBA" id="ARBA00022747"/>
    </source>
</evidence>
<dbReference type="GO" id="GO:0009307">
    <property type="term" value="P:DNA restriction-modification system"/>
    <property type="evidence" value="ECO:0007669"/>
    <property type="project" value="UniProtKB-KW"/>
</dbReference>
<gene>
    <name evidence="6" type="ORF">AUJ42_03585</name>
</gene>
<dbReference type="InterPro" id="IPR052021">
    <property type="entry name" value="Type-I_RS_S_subunit"/>
</dbReference>
<keyword evidence="3" id="KW-0238">DNA-binding</keyword>
<proteinExistence type="inferred from homology"/>
<accession>A0A1J4RW59</accession>
<name>A0A1J4RW59_9BACT</name>
<feature type="domain" description="Type I restriction modification DNA specificity" evidence="4">
    <location>
        <begin position="232"/>
        <end position="355"/>
    </location>
</feature>
<dbReference type="GO" id="GO:0003677">
    <property type="term" value="F:DNA binding"/>
    <property type="evidence" value="ECO:0007669"/>
    <property type="project" value="UniProtKB-KW"/>
</dbReference>
<dbReference type="InterPro" id="IPR000055">
    <property type="entry name" value="Restrct_endonuc_typeI_TRD"/>
</dbReference>
<dbReference type="InterPro" id="IPR038461">
    <property type="entry name" value="Schlafen_AlbA_2_dom_sf"/>
</dbReference>
<comment type="similarity">
    <text evidence="1">Belongs to the type-I restriction system S methylase family.</text>
</comment>
<dbReference type="EMBL" id="MNUK01000081">
    <property type="protein sequence ID" value="OIN90182.1"/>
    <property type="molecule type" value="Genomic_DNA"/>
</dbReference>
<keyword evidence="2" id="KW-0680">Restriction system</keyword>
<organism evidence="6 7">
    <name type="scientific">Candidatus Collierbacteria bacterium CG1_02_44_10</name>
    <dbReference type="NCBI Taxonomy" id="1805087"/>
    <lineage>
        <taxon>Bacteria</taxon>
        <taxon>Candidatus Collieribacteriota</taxon>
    </lineage>
</organism>
<feature type="domain" description="Schlafen AlbA-2" evidence="5">
    <location>
        <begin position="400"/>
        <end position="533"/>
    </location>
</feature>
<evidence type="ECO:0000259" key="4">
    <source>
        <dbReference type="Pfam" id="PF01420"/>
    </source>
</evidence>
<sequence>MYDKSTKNIIELLLKISAAFGITDSKTYIISDPFSSHYLANSSKEMISNLQSNNVDVLNKIHGVPDNSIDLIVASIPWLSNTIRWIDKQKHVDISLRKGWMILYQSLFKLKDTGTGLYAVEPSFWASEAGRKFRGELNRQGFYINFCFNTPIEYCYPMTKIKPNIVGISRAVTNKVFITSLELNSSLETIASSFKKMLSTTINEGVLVDKDMFLGFDRYNAQQELVALSKQYSNFKKIPLNRLVLDIKSKALTDLKDSVYLRLTGNFKAVSFDKVINKNYVQLIVDQEKVIPNYLSHYLNSELGQKILNSVSGGSVIPHLSKSDLMGIDVYIPELKLQKQILEVEKSIDTLTTKLDGFKNELAINPVSCLRIGEETDKLLKSLDLVGESDEVLSIIRNGETNVVEFKETLLRNVETGQKDKIMINMVLKTICGFLNTSGGTLLIGVKDDGAIPGIENDIYVNDDKYLKDFYNLFRDYIGLGKSTFVNWKIIRINRGILKISCAKSDDPVYLKLDKGTDDEKFYIRSNPATEELKGSKLVEYINKHFKKV</sequence>
<dbReference type="Pfam" id="PF01420">
    <property type="entry name" value="Methylase_S"/>
    <property type="match status" value="1"/>
</dbReference>
<dbReference type="Gene3D" id="3.90.220.20">
    <property type="entry name" value="DNA methylase specificity domains"/>
    <property type="match status" value="1"/>
</dbReference>
<dbReference type="PANTHER" id="PTHR30408">
    <property type="entry name" value="TYPE-1 RESTRICTION ENZYME ECOKI SPECIFICITY PROTEIN"/>
    <property type="match status" value="1"/>
</dbReference>
<evidence type="ECO:0000259" key="5">
    <source>
        <dbReference type="Pfam" id="PF04326"/>
    </source>
</evidence>
<dbReference type="Pfam" id="PF04326">
    <property type="entry name" value="SLFN_AlbA_2"/>
    <property type="match status" value="1"/>
</dbReference>
<dbReference type="AlphaFoldDB" id="A0A1J4RW59"/>
<reference evidence="6 7" key="1">
    <citation type="journal article" date="2016" name="Environ. Microbiol.">
        <title>Genomic resolution of a cold subsurface aquifer community provides metabolic insights for novel microbes adapted to high CO concentrations.</title>
        <authorList>
            <person name="Probst A.J."/>
            <person name="Castelle C.J."/>
            <person name="Singh A."/>
            <person name="Brown C.T."/>
            <person name="Anantharaman K."/>
            <person name="Sharon I."/>
            <person name="Hug L.A."/>
            <person name="Burstein D."/>
            <person name="Emerson J.B."/>
            <person name="Thomas B.C."/>
            <person name="Banfield J.F."/>
        </authorList>
    </citation>
    <scope>NUCLEOTIDE SEQUENCE [LARGE SCALE GENOMIC DNA]</scope>
    <source>
        <strain evidence="6">CG1_02_44_10</strain>
    </source>
</reference>
<evidence type="ECO:0000256" key="3">
    <source>
        <dbReference type="ARBA" id="ARBA00023125"/>
    </source>
</evidence>
<dbReference type="SUPFAM" id="SSF116734">
    <property type="entry name" value="DNA methylase specificity domain"/>
    <property type="match status" value="1"/>
</dbReference>
<evidence type="ECO:0008006" key="8">
    <source>
        <dbReference type="Google" id="ProtNLM"/>
    </source>
</evidence>
<protein>
    <recommendedName>
        <fullName evidence="8">Schlafen AlbA-2 domain-containing protein</fullName>
    </recommendedName>
</protein>
<evidence type="ECO:0000256" key="1">
    <source>
        <dbReference type="ARBA" id="ARBA00010923"/>
    </source>
</evidence>
<evidence type="ECO:0000313" key="7">
    <source>
        <dbReference type="Proteomes" id="UP000182345"/>
    </source>
</evidence>
<comment type="caution">
    <text evidence="6">The sequence shown here is derived from an EMBL/GenBank/DDBJ whole genome shotgun (WGS) entry which is preliminary data.</text>
</comment>
<dbReference type="InterPro" id="IPR044946">
    <property type="entry name" value="Restrct_endonuc_typeI_TRD_sf"/>
</dbReference>
<dbReference type="Gene3D" id="3.30.950.30">
    <property type="entry name" value="Schlafen, AAA domain"/>
    <property type="match status" value="1"/>
</dbReference>
<dbReference type="InterPro" id="IPR007421">
    <property type="entry name" value="Schlafen_AlbA_2_dom"/>
</dbReference>
<dbReference type="Proteomes" id="UP000182345">
    <property type="component" value="Unassembled WGS sequence"/>
</dbReference>
<dbReference type="PANTHER" id="PTHR30408:SF12">
    <property type="entry name" value="TYPE I RESTRICTION ENZYME MJAVIII SPECIFICITY SUBUNIT"/>
    <property type="match status" value="1"/>
</dbReference>